<gene>
    <name evidence="3" type="ORF">METZ01_LOCUS72732</name>
</gene>
<keyword evidence="1" id="KW-0812">Transmembrane</keyword>
<dbReference type="PANTHER" id="PTHR22911:SF137">
    <property type="entry name" value="SOLUTE CARRIER FAMILY 35 MEMBER G2-RELATED"/>
    <property type="match status" value="1"/>
</dbReference>
<reference evidence="3" key="1">
    <citation type="submission" date="2018-05" db="EMBL/GenBank/DDBJ databases">
        <authorList>
            <person name="Lanie J.A."/>
            <person name="Ng W.-L."/>
            <person name="Kazmierczak K.M."/>
            <person name="Andrzejewski T.M."/>
            <person name="Davidsen T.M."/>
            <person name="Wayne K.J."/>
            <person name="Tettelin H."/>
            <person name="Glass J.I."/>
            <person name="Rusch D."/>
            <person name="Podicherti R."/>
            <person name="Tsui H.-C.T."/>
            <person name="Winkler M.E."/>
        </authorList>
    </citation>
    <scope>NUCLEOTIDE SEQUENCE</scope>
</reference>
<feature type="transmembrane region" description="Helical" evidence="1">
    <location>
        <begin position="153"/>
        <end position="174"/>
    </location>
</feature>
<protein>
    <recommendedName>
        <fullName evidence="2">EamA domain-containing protein</fullName>
    </recommendedName>
</protein>
<sequence>MQYSLNLGDIYAILTAICWSCGVICFDIAGRVLNSLQISLLKNIVGVLGFIGFLLLQGDPFPLFAQHDYFVLVVSGLIGVALGDLLFLASLRRIGSSLSAIISTSYSVSIFILAYIMYQEVISVFAYFGGVMVISGVIVGTRESPENRTPRDIYIGAFYGFLAHFFTAYSVLLLRPVMESHPVVPIALVRFSTGIIFSAAAIVYLNGYSELRETMAKGFGHVYLLAGSFLGTFLSVIFWLSGYKYTLAGRAAIYNQLSTIFIIILAAIFLKEVMTTKKWAAVSLALAGAFIVSIY</sequence>
<proteinExistence type="predicted"/>
<feature type="transmembrane region" description="Helical" evidence="1">
    <location>
        <begin position="98"/>
        <end position="118"/>
    </location>
</feature>
<feature type="transmembrane region" description="Helical" evidence="1">
    <location>
        <begin position="12"/>
        <end position="33"/>
    </location>
</feature>
<feature type="transmembrane region" description="Helical" evidence="1">
    <location>
        <begin position="40"/>
        <end position="57"/>
    </location>
</feature>
<feature type="transmembrane region" description="Helical" evidence="1">
    <location>
        <begin position="219"/>
        <end position="240"/>
    </location>
</feature>
<dbReference type="Pfam" id="PF00892">
    <property type="entry name" value="EamA"/>
    <property type="match status" value="2"/>
</dbReference>
<accession>A0A381TWM0</accession>
<keyword evidence="1" id="KW-1133">Transmembrane helix</keyword>
<evidence type="ECO:0000259" key="2">
    <source>
        <dbReference type="Pfam" id="PF00892"/>
    </source>
</evidence>
<dbReference type="Gene3D" id="1.10.3730.20">
    <property type="match status" value="1"/>
</dbReference>
<keyword evidence="1" id="KW-0472">Membrane</keyword>
<dbReference type="EMBL" id="UINC01005217">
    <property type="protein sequence ID" value="SVA19878.1"/>
    <property type="molecule type" value="Genomic_DNA"/>
</dbReference>
<feature type="domain" description="EamA" evidence="2">
    <location>
        <begin position="155"/>
        <end position="293"/>
    </location>
</feature>
<feature type="transmembrane region" description="Helical" evidence="1">
    <location>
        <begin position="124"/>
        <end position="141"/>
    </location>
</feature>
<dbReference type="SUPFAM" id="SSF103481">
    <property type="entry name" value="Multidrug resistance efflux transporter EmrE"/>
    <property type="match status" value="2"/>
</dbReference>
<feature type="transmembrane region" description="Helical" evidence="1">
    <location>
        <begin position="186"/>
        <end position="207"/>
    </location>
</feature>
<evidence type="ECO:0000313" key="3">
    <source>
        <dbReference type="EMBL" id="SVA19878.1"/>
    </source>
</evidence>
<dbReference type="InterPro" id="IPR000620">
    <property type="entry name" value="EamA_dom"/>
</dbReference>
<dbReference type="PANTHER" id="PTHR22911">
    <property type="entry name" value="ACYL-MALONYL CONDENSING ENZYME-RELATED"/>
    <property type="match status" value="1"/>
</dbReference>
<evidence type="ECO:0000256" key="1">
    <source>
        <dbReference type="SAM" id="Phobius"/>
    </source>
</evidence>
<feature type="transmembrane region" description="Helical" evidence="1">
    <location>
        <begin position="252"/>
        <end position="270"/>
    </location>
</feature>
<organism evidence="3">
    <name type="scientific">marine metagenome</name>
    <dbReference type="NCBI Taxonomy" id="408172"/>
    <lineage>
        <taxon>unclassified sequences</taxon>
        <taxon>metagenomes</taxon>
        <taxon>ecological metagenomes</taxon>
    </lineage>
</organism>
<dbReference type="AlphaFoldDB" id="A0A381TWM0"/>
<dbReference type="GO" id="GO:0016020">
    <property type="term" value="C:membrane"/>
    <property type="evidence" value="ECO:0007669"/>
    <property type="project" value="InterPro"/>
</dbReference>
<dbReference type="InterPro" id="IPR037185">
    <property type="entry name" value="EmrE-like"/>
</dbReference>
<name>A0A381TWM0_9ZZZZ</name>
<feature type="domain" description="EamA" evidence="2">
    <location>
        <begin position="7"/>
        <end position="139"/>
    </location>
</feature>
<feature type="transmembrane region" description="Helical" evidence="1">
    <location>
        <begin position="69"/>
        <end position="91"/>
    </location>
</feature>